<reference evidence="3" key="1">
    <citation type="submission" date="2016-05" db="EMBL/GenBank/DDBJ databases">
        <authorList>
            <person name="Lavstsen T."/>
            <person name="Jespersen J.S."/>
        </authorList>
    </citation>
    <scope>NUCLEOTIDE SEQUENCE [LARGE SCALE GENOMIC DNA]</scope>
</reference>
<evidence type="ECO:0000313" key="2">
    <source>
        <dbReference type="EMBL" id="SBS82578.1"/>
    </source>
</evidence>
<protein>
    <submittedName>
        <fullName evidence="3">Uncharacterized protein</fullName>
    </submittedName>
</protein>
<sequence length="76" mass="9036">MEAVGSKVCIFLYFLKLRIGRTTKLKGKHNFRKQRKDVEDHGQENNRAEKGHERGPLLNVHLNCRNRTMLNQRYSR</sequence>
<evidence type="ECO:0000313" key="5">
    <source>
        <dbReference type="Proteomes" id="UP000078560"/>
    </source>
</evidence>
<dbReference type="AlphaFoldDB" id="A0A1A8W6C2"/>
<reference evidence="4 5" key="2">
    <citation type="submission" date="2016-05" db="EMBL/GenBank/DDBJ databases">
        <authorList>
            <person name="Naeem Raeece"/>
        </authorList>
    </citation>
    <scope>NUCLEOTIDE SEQUENCE [LARGE SCALE GENOMIC DNA]</scope>
</reference>
<evidence type="ECO:0000313" key="3">
    <source>
        <dbReference type="EMBL" id="SBS87226.1"/>
    </source>
</evidence>
<name>A0A1A8W6C2_PLAOA</name>
<evidence type="ECO:0000313" key="4">
    <source>
        <dbReference type="Proteomes" id="UP000078546"/>
    </source>
</evidence>
<dbReference type="Proteomes" id="UP000078560">
    <property type="component" value="Unassembled WGS sequence"/>
</dbReference>
<dbReference type="EMBL" id="FLQU01000215">
    <property type="protein sequence ID" value="SBS82578.1"/>
    <property type="molecule type" value="Genomic_DNA"/>
</dbReference>
<dbReference type="Proteomes" id="UP000078546">
    <property type="component" value="Unassembled WGS sequence"/>
</dbReference>
<gene>
    <name evidence="3" type="ORF">POVCU1_014240</name>
    <name evidence="2" type="ORF">POVCU2_0015960</name>
</gene>
<organism evidence="3 4">
    <name type="scientific">Plasmodium ovale curtisi</name>
    <dbReference type="NCBI Taxonomy" id="864141"/>
    <lineage>
        <taxon>Eukaryota</taxon>
        <taxon>Sar</taxon>
        <taxon>Alveolata</taxon>
        <taxon>Apicomplexa</taxon>
        <taxon>Aconoidasida</taxon>
        <taxon>Haemosporida</taxon>
        <taxon>Plasmodiidae</taxon>
        <taxon>Plasmodium</taxon>
        <taxon>Plasmodium (Plasmodium)</taxon>
    </lineage>
</organism>
<proteinExistence type="predicted"/>
<feature type="region of interest" description="Disordered" evidence="1">
    <location>
        <begin position="28"/>
        <end position="56"/>
    </location>
</feature>
<feature type="compositionally biased region" description="Basic and acidic residues" evidence="1">
    <location>
        <begin position="36"/>
        <end position="55"/>
    </location>
</feature>
<dbReference type="EMBL" id="FLQV01000264">
    <property type="protein sequence ID" value="SBS87226.1"/>
    <property type="molecule type" value="Genomic_DNA"/>
</dbReference>
<evidence type="ECO:0000256" key="1">
    <source>
        <dbReference type="SAM" id="MobiDB-lite"/>
    </source>
</evidence>
<accession>A0A1A8W6C2</accession>